<name>A0ACD3SLC7_9BURK</name>
<organism evidence="1 2">
    <name type="scientific">Imbroritus primus</name>
    <dbReference type="NCBI Taxonomy" id="3058603"/>
    <lineage>
        <taxon>Bacteria</taxon>
        <taxon>Pseudomonadati</taxon>
        <taxon>Pseudomonadota</taxon>
        <taxon>Betaproteobacteria</taxon>
        <taxon>Burkholderiales</taxon>
        <taxon>Burkholderiaceae</taxon>
        <taxon>Imbroritus</taxon>
    </lineage>
</organism>
<evidence type="ECO:0000313" key="2">
    <source>
        <dbReference type="Proteomes" id="UP000004277"/>
    </source>
</evidence>
<dbReference type="EMBL" id="AKCV02000025">
    <property type="protein sequence ID" value="TMS57003.1"/>
    <property type="molecule type" value="Genomic_DNA"/>
</dbReference>
<comment type="caution">
    <text evidence="1">The sequence shown here is derived from an EMBL/GenBank/DDBJ whole genome shotgun (WGS) entry which is preliminary data.</text>
</comment>
<evidence type="ECO:0000313" key="1">
    <source>
        <dbReference type="EMBL" id="TMS57003.1"/>
    </source>
</evidence>
<sequence length="404" mass="43022">MASSFPVSLVAGLPGTGVSALLTQLNASLPLRVLDATQLMERTAGQPAGDEQAADAAVLAALSAAAGQAQAHGEQLVVRARAESVIGLVDLLADTGRATGATGTPLQLGVVMTVLDAATLLQEFHAADFLAERDPAAWADDDRTVADVLIEQVEAATILVLNRTDRVDTATRQTLVALLHALNPRATVVDAVDHLDARIFQAAAPYDVDATEAGTGWAALLRGGSIPAQAQVTGFAYCRRRPFHPQRFFDLMHTDWLRTHGTVLRSRGYFWLASRMALSGSWEQAGGACRHGAAGVWWSAAEEADWPEDHALRAEIALRLQDGDAPAPYGDRMQELAFIGHQLDEAALVEQLDACLLSDAEMAAGPDAWAALPDPFPEWEADDHDHSHDHGDDHVCGDDCGHAH</sequence>
<gene>
    <name evidence="1" type="ORF">MW7_013615</name>
</gene>
<reference evidence="1" key="1">
    <citation type="submission" date="2019-05" db="EMBL/GenBank/DDBJ databases">
        <title>Revised genome assembly of Burkholderiaceae (previously Ralstonia) sp. PBA.</title>
        <authorList>
            <person name="Gan H.M."/>
        </authorList>
    </citation>
    <scope>NUCLEOTIDE SEQUENCE</scope>
    <source>
        <strain evidence="1">PBA</strain>
    </source>
</reference>
<proteinExistence type="predicted"/>
<dbReference type="Proteomes" id="UP000004277">
    <property type="component" value="Unassembled WGS sequence"/>
</dbReference>
<accession>A0ACD3SLC7</accession>
<keyword evidence="2" id="KW-1185">Reference proteome</keyword>
<protein>
    <submittedName>
        <fullName evidence="1">GTP-binding protein</fullName>
    </submittedName>
</protein>